<dbReference type="InterPro" id="IPR005656">
    <property type="entry name" value="MmgE_PrpD"/>
</dbReference>
<reference evidence="3" key="1">
    <citation type="submission" date="2021-07" db="EMBL/GenBank/DDBJ databases">
        <title>Pseudohoeflea marina sp. nov. a polyhydroxyalcanoate-producing bacterium.</title>
        <authorList>
            <person name="Zheng W."/>
            <person name="Yu S."/>
            <person name="Huang Y."/>
        </authorList>
    </citation>
    <scope>NUCLEOTIDE SEQUENCE</scope>
    <source>
        <strain evidence="3">DP4N28-3</strain>
    </source>
</reference>
<dbReference type="PANTHER" id="PTHR16943">
    <property type="entry name" value="2-METHYLCITRATE DEHYDRATASE-RELATED"/>
    <property type="match status" value="1"/>
</dbReference>
<comment type="caution">
    <text evidence="3">The sequence shown here is derived from an EMBL/GenBank/DDBJ whole genome shotgun (WGS) entry which is preliminary data.</text>
</comment>
<dbReference type="RefSeq" id="WP_219158324.1">
    <property type="nucleotide sequence ID" value="NZ_JAHWQX010000001.1"/>
</dbReference>
<keyword evidence="4" id="KW-1185">Reference proteome</keyword>
<dbReference type="InterPro" id="IPR045336">
    <property type="entry name" value="MmgE_PrpD_N"/>
</dbReference>
<dbReference type="InterPro" id="IPR045337">
    <property type="entry name" value="MmgE_PrpD_C"/>
</dbReference>
<dbReference type="EMBL" id="JAHWQX010000001">
    <property type="protein sequence ID" value="MBW3096266.1"/>
    <property type="molecule type" value="Genomic_DNA"/>
</dbReference>
<proteinExistence type="predicted"/>
<evidence type="ECO:0000313" key="3">
    <source>
        <dbReference type="EMBL" id="MBW3096266.1"/>
    </source>
</evidence>
<accession>A0ABS6WJZ3</accession>
<feature type="domain" description="MmgE/PrpD C-terminal" evidence="2">
    <location>
        <begin position="257"/>
        <end position="420"/>
    </location>
</feature>
<dbReference type="Proteomes" id="UP001430804">
    <property type="component" value="Unassembled WGS sequence"/>
</dbReference>
<protein>
    <submittedName>
        <fullName evidence="3">MmgE/PrpD family protein</fullName>
    </submittedName>
</protein>
<evidence type="ECO:0000259" key="1">
    <source>
        <dbReference type="Pfam" id="PF03972"/>
    </source>
</evidence>
<dbReference type="PANTHER" id="PTHR16943:SF8">
    <property type="entry name" value="2-METHYLCITRATE DEHYDRATASE"/>
    <property type="match status" value="1"/>
</dbReference>
<sequence>MTVVEELSRSLVQVKTIPAEVSTKAIEAIEDLAVAAIAGIETPASEAAASAAKKIWGTGPAVCWFDGTHLTAPGAAYVNSTLAAVMDLDDGHRAAVGHPGAGVIPAVMAIGDTRPVSNDRMIRAIVIGYEVAIRVAASRHLSQLTTMVSGPWIGQGVAAAAAYLRGLPADRMAQAIAIAGSTAPNLLAVGYSKVMGNHLKEGIPWATATGLSAVELAASGFTGPIDIFDNPELFRQDALLNGLGENWTMREIYFKPYSCCRWGHAAIDAALQLQAEHSLTPSDIKHITVDTFGWALRLNNEKHPRTLESAQYSVPFCVALALTAGADAFLPMSEKALSDAAATELSEKVNLVKDERFDAMFPQSVPARVSIETATRKLSREVLAPLGEPTNPMTSQQMRSKFRTVAQKKLMEKDVARMEDALDALRSRRLSTFRDQLNSPISVYRAGKRAAG</sequence>
<feature type="domain" description="MmgE/PrpD N-terminal" evidence="1">
    <location>
        <begin position="12"/>
        <end position="235"/>
    </location>
</feature>
<evidence type="ECO:0000259" key="2">
    <source>
        <dbReference type="Pfam" id="PF19305"/>
    </source>
</evidence>
<gene>
    <name evidence="3" type="ORF">KY465_03110</name>
</gene>
<dbReference type="Pfam" id="PF03972">
    <property type="entry name" value="MmgE_PrpD_N"/>
    <property type="match status" value="1"/>
</dbReference>
<name>A0ABS6WJZ3_9HYPH</name>
<organism evidence="3 4">
    <name type="scientific">Pseudohoeflea coraliihabitans</name>
    <dbReference type="NCBI Taxonomy" id="2860393"/>
    <lineage>
        <taxon>Bacteria</taxon>
        <taxon>Pseudomonadati</taxon>
        <taxon>Pseudomonadota</taxon>
        <taxon>Alphaproteobacteria</taxon>
        <taxon>Hyphomicrobiales</taxon>
        <taxon>Rhizobiaceae</taxon>
        <taxon>Pseudohoeflea</taxon>
    </lineage>
</organism>
<dbReference type="Pfam" id="PF19305">
    <property type="entry name" value="MmgE_PrpD_C"/>
    <property type="match status" value="1"/>
</dbReference>
<evidence type="ECO:0000313" key="4">
    <source>
        <dbReference type="Proteomes" id="UP001430804"/>
    </source>
</evidence>